<sequence length="290" mass="31604">MANTATTVYDNIIQAYRVDINGKSGIYMETQSGANTLRDRLNALFSDSNRDLDFITPSHDGSRYIVSCPLVRKNIGEKTYFYDTSSNPSSNYYGEKLYEATNNTDPRTSAQTLLYQIGINNTMPWYDALFISNKIRSLVNLNFNDAKGSSTCTNLVMPANQGGTVASTISTSATCDYYGLPCQGTQPGKTSTCPEIGFPAQNILSAMTANGEVFHPQGLTAAMTSTNSWNTTYRNKFVKVTNLSNTSKSIVVKVTDTAPANRGIELSYRAWVSIGKPSGANSVKIELMAN</sequence>
<proteinExistence type="predicted"/>
<dbReference type="Gene3D" id="2.40.40.10">
    <property type="entry name" value="RlpA-like domain"/>
    <property type="match status" value="1"/>
</dbReference>
<reference evidence="2 3" key="1">
    <citation type="submission" date="2022-06" db="EMBL/GenBank/DDBJ databases">
        <title>Isolation of gut microbiota from human fecal samples.</title>
        <authorList>
            <person name="Pamer E.G."/>
            <person name="Barat B."/>
            <person name="Waligurski E."/>
            <person name="Medina S."/>
            <person name="Paddock L."/>
            <person name="Mostad J."/>
        </authorList>
    </citation>
    <scope>NUCLEOTIDE SEQUENCE [LARGE SCALE GENOMIC DNA]</scope>
    <source>
        <strain evidence="2 3">DFI.7.95</strain>
    </source>
</reference>
<dbReference type="InterPro" id="IPR009009">
    <property type="entry name" value="RlpA-like_DPBB"/>
</dbReference>
<accession>A0ABT1S6M6</accession>
<evidence type="ECO:0000259" key="1">
    <source>
        <dbReference type="Pfam" id="PF03330"/>
    </source>
</evidence>
<dbReference type="SUPFAM" id="SSF50685">
    <property type="entry name" value="Barwin-like endoglucanases"/>
    <property type="match status" value="1"/>
</dbReference>
<dbReference type="InterPro" id="IPR036908">
    <property type="entry name" value="RlpA-like_sf"/>
</dbReference>
<name>A0ABT1S6M6_9FIRM</name>
<evidence type="ECO:0000313" key="3">
    <source>
        <dbReference type="Proteomes" id="UP001524478"/>
    </source>
</evidence>
<feature type="domain" description="RlpA-like protein double-psi beta-barrel" evidence="1">
    <location>
        <begin position="208"/>
        <end position="279"/>
    </location>
</feature>
<keyword evidence="3" id="KW-1185">Reference proteome</keyword>
<organism evidence="2 3">
    <name type="scientific">Tissierella carlieri</name>
    <dbReference type="NCBI Taxonomy" id="689904"/>
    <lineage>
        <taxon>Bacteria</taxon>
        <taxon>Bacillati</taxon>
        <taxon>Bacillota</taxon>
        <taxon>Tissierellia</taxon>
        <taxon>Tissierellales</taxon>
        <taxon>Tissierellaceae</taxon>
        <taxon>Tissierella</taxon>
    </lineage>
</organism>
<comment type="caution">
    <text evidence="2">The sequence shown here is derived from an EMBL/GenBank/DDBJ whole genome shotgun (WGS) entry which is preliminary data.</text>
</comment>
<gene>
    <name evidence="2" type="ORF">NE686_03375</name>
</gene>
<dbReference type="Pfam" id="PF03330">
    <property type="entry name" value="DPBB_1"/>
    <property type="match status" value="1"/>
</dbReference>
<dbReference type="Proteomes" id="UP001524478">
    <property type="component" value="Unassembled WGS sequence"/>
</dbReference>
<evidence type="ECO:0000313" key="2">
    <source>
        <dbReference type="EMBL" id="MCQ4922115.1"/>
    </source>
</evidence>
<protein>
    <submittedName>
        <fullName evidence="2">Septal ring lytic transglycosylase RlpA family protein</fullName>
    </submittedName>
</protein>
<dbReference type="CDD" id="cd22268">
    <property type="entry name" value="DPBB_RlpA-like"/>
    <property type="match status" value="1"/>
</dbReference>
<dbReference type="EMBL" id="JANGAC010000002">
    <property type="protein sequence ID" value="MCQ4922115.1"/>
    <property type="molecule type" value="Genomic_DNA"/>
</dbReference>